<protein>
    <recommendedName>
        <fullName evidence="5">Non-canonical purine NTP pyrophosphatase</fullName>
    </recommendedName>
</protein>
<keyword evidence="2" id="KW-0378">Hydrolase</keyword>
<dbReference type="SUPFAM" id="SSF52972">
    <property type="entry name" value="ITPase-like"/>
    <property type="match status" value="1"/>
</dbReference>
<proteinExistence type="inferred from homology"/>
<dbReference type="STRING" id="1221500.ABE65_011375"/>
<dbReference type="Gene3D" id="3.90.950.10">
    <property type="match status" value="1"/>
</dbReference>
<evidence type="ECO:0008006" key="5">
    <source>
        <dbReference type="Google" id="ProtNLM"/>
    </source>
</evidence>
<evidence type="ECO:0000256" key="1">
    <source>
        <dbReference type="ARBA" id="ARBA00008023"/>
    </source>
</evidence>
<organism evidence="3 4">
    <name type="scientific">Fictibacillus phosphorivorans</name>
    <dbReference type="NCBI Taxonomy" id="1221500"/>
    <lineage>
        <taxon>Bacteria</taxon>
        <taxon>Bacillati</taxon>
        <taxon>Bacillota</taxon>
        <taxon>Bacilli</taxon>
        <taxon>Bacillales</taxon>
        <taxon>Fictibacillaceae</taxon>
        <taxon>Fictibacillus</taxon>
    </lineage>
</organism>
<sequence length="195" mass="22637">MKEIVFVTTNKGKITSAEKDLKHIKVIPIETELSEPRSDDIKEIAKQKVLQAYSIVQRPCIALDSGFFVSELNGFPRAYVNHMLDTIGIDGILKLLGDVENRYAEFRSCLAYYDGEEIRYFESKSPGVVSEEIRGTENRNKWSDLWYIFMPKNFDKTLAEFSEEDFDTYNHTKEDSCMVQFGEWYSNQKQLVDVE</sequence>
<dbReference type="KEGG" id="fpn:ABE65_011375"/>
<comment type="similarity">
    <text evidence="1">Belongs to the HAM1 NTPase family.</text>
</comment>
<keyword evidence="4" id="KW-1185">Reference proteome</keyword>
<name>A0A160IM25_9BACL</name>
<accession>A0A160IM25</accession>
<dbReference type="PANTHER" id="PTHR11067">
    <property type="entry name" value="INOSINE TRIPHOSPHATE PYROPHOSPHATASE/HAM1 PROTEIN"/>
    <property type="match status" value="1"/>
</dbReference>
<dbReference type="AlphaFoldDB" id="A0A160IM25"/>
<dbReference type="EMBL" id="CP015378">
    <property type="protein sequence ID" value="ANC77368.1"/>
    <property type="molecule type" value="Genomic_DNA"/>
</dbReference>
<evidence type="ECO:0000256" key="2">
    <source>
        <dbReference type="ARBA" id="ARBA00022801"/>
    </source>
</evidence>
<reference evidence="3 4" key="1">
    <citation type="submission" date="2016-04" db="EMBL/GenBank/DDBJ databases">
        <title>Complete genome sequence of Fictibacillus phosphorivorans G25-29, a strain toxic to nematodes.</title>
        <authorList>
            <person name="Zheng Z."/>
        </authorList>
    </citation>
    <scope>NUCLEOTIDE SEQUENCE [LARGE SCALE GENOMIC DNA]</scope>
    <source>
        <strain evidence="3 4">G25-29</strain>
    </source>
</reference>
<gene>
    <name evidence="3" type="ORF">ABE65_011375</name>
</gene>
<evidence type="ECO:0000313" key="3">
    <source>
        <dbReference type="EMBL" id="ANC77368.1"/>
    </source>
</evidence>
<dbReference type="Pfam" id="PF01725">
    <property type="entry name" value="Ham1p_like"/>
    <property type="match status" value="1"/>
</dbReference>
<dbReference type="GO" id="GO:0005737">
    <property type="term" value="C:cytoplasm"/>
    <property type="evidence" value="ECO:0007669"/>
    <property type="project" value="TreeGrafter"/>
</dbReference>
<dbReference type="GO" id="GO:0009143">
    <property type="term" value="P:nucleoside triphosphate catabolic process"/>
    <property type="evidence" value="ECO:0007669"/>
    <property type="project" value="InterPro"/>
</dbReference>
<dbReference type="RefSeq" id="WP_066394888.1">
    <property type="nucleotide sequence ID" value="NZ_CP015378.1"/>
</dbReference>
<dbReference type="GO" id="GO:0047429">
    <property type="term" value="F:nucleoside triphosphate diphosphatase activity"/>
    <property type="evidence" value="ECO:0007669"/>
    <property type="project" value="InterPro"/>
</dbReference>
<dbReference type="PANTHER" id="PTHR11067:SF9">
    <property type="entry name" value="INOSINE TRIPHOSPHATE PYROPHOSPHATASE"/>
    <property type="match status" value="1"/>
</dbReference>
<evidence type="ECO:0000313" key="4">
    <source>
        <dbReference type="Proteomes" id="UP000076623"/>
    </source>
</evidence>
<dbReference type="InterPro" id="IPR002637">
    <property type="entry name" value="RdgB/HAM1"/>
</dbReference>
<dbReference type="Proteomes" id="UP000076623">
    <property type="component" value="Chromosome"/>
</dbReference>
<dbReference type="InterPro" id="IPR029001">
    <property type="entry name" value="ITPase-like_fam"/>
</dbReference>